<name>A0A543FZ38_9PSEU</name>
<evidence type="ECO:0000313" key="1">
    <source>
        <dbReference type="EMBL" id="TQM39103.1"/>
    </source>
</evidence>
<sequence>MSSPASAGEIADRLFSRHEAVRYVAVLDGSQLTLRERAGLADASEAESDRYEELLVNPTLLTLATRRGEIDCGGLGYLVVGYGNFQQLVVPTRAGHVSVAVEHGADPLAVLRDVEELLEPPRVE</sequence>
<protein>
    <recommendedName>
        <fullName evidence="3">Roadblock/LAMTOR2 domain-containing protein</fullName>
    </recommendedName>
</protein>
<keyword evidence="2" id="KW-1185">Reference proteome</keyword>
<dbReference type="RefSeq" id="WP_142105881.1">
    <property type="nucleotide sequence ID" value="NZ_VFPH01000002.1"/>
</dbReference>
<dbReference type="AlphaFoldDB" id="A0A543FZ38"/>
<dbReference type="Proteomes" id="UP000319818">
    <property type="component" value="Unassembled WGS sequence"/>
</dbReference>
<evidence type="ECO:0008006" key="3">
    <source>
        <dbReference type="Google" id="ProtNLM"/>
    </source>
</evidence>
<dbReference type="EMBL" id="VFPH01000002">
    <property type="protein sequence ID" value="TQM39103.1"/>
    <property type="molecule type" value="Genomic_DNA"/>
</dbReference>
<gene>
    <name evidence="1" type="ORF">FB388_6358</name>
</gene>
<organism evidence="1 2">
    <name type="scientific">Pseudonocardia cypriaca</name>
    <dbReference type="NCBI Taxonomy" id="882449"/>
    <lineage>
        <taxon>Bacteria</taxon>
        <taxon>Bacillati</taxon>
        <taxon>Actinomycetota</taxon>
        <taxon>Actinomycetes</taxon>
        <taxon>Pseudonocardiales</taxon>
        <taxon>Pseudonocardiaceae</taxon>
        <taxon>Pseudonocardia</taxon>
    </lineage>
</organism>
<proteinExistence type="predicted"/>
<reference evidence="1 2" key="1">
    <citation type="submission" date="2019-06" db="EMBL/GenBank/DDBJ databases">
        <title>Sequencing the genomes of 1000 actinobacteria strains.</title>
        <authorList>
            <person name="Klenk H.-P."/>
        </authorList>
    </citation>
    <scope>NUCLEOTIDE SEQUENCE [LARGE SCALE GENOMIC DNA]</scope>
    <source>
        <strain evidence="1 2">DSM 45511</strain>
    </source>
</reference>
<dbReference type="OrthoDB" id="678049at2"/>
<accession>A0A543FZ38</accession>
<evidence type="ECO:0000313" key="2">
    <source>
        <dbReference type="Proteomes" id="UP000319818"/>
    </source>
</evidence>
<comment type="caution">
    <text evidence="1">The sequence shown here is derived from an EMBL/GenBank/DDBJ whole genome shotgun (WGS) entry which is preliminary data.</text>
</comment>